<feature type="domain" description="RNA 2-O ribose methyltransferase substrate binding" evidence="3">
    <location>
        <begin position="25"/>
        <end position="96"/>
    </location>
</feature>
<organism evidence="4 5">
    <name type="scientific">Larkinella arboricola</name>
    <dbReference type="NCBI Taxonomy" id="643671"/>
    <lineage>
        <taxon>Bacteria</taxon>
        <taxon>Pseudomonadati</taxon>
        <taxon>Bacteroidota</taxon>
        <taxon>Cytophagia</taxon>
        <taxon>Cytophagales</taxon>
        <taxon>Spirosomataceae</taxon>
        <taxon>Larkinella</taxon>
    </lineage>
</organism>
<dbReference type="GO" id="GO:0032259">
    <property type="term" value="P:methylation"/>
    <property type="evidence" value="ECO:0007669"/>
    <property type="project" value="UniProtKB-KW"/>
</dbReference>
<accession>A0A327WWL2</accession>
<evidence type="ECO:0000256" key="1">
    <source>
        <dbReference type="ARBA" id="ARBA00022603"/>
    </source>
</evidence>
<evidence type="ECO:0000256" key="2">
    <source>
        <dbReference type="ARBA" id="ARBA00022679"/>
    </source>
</evidence>
<dbReference type="EMBL" id="QLMC01000004">
    <property type="protein sequence ID" value="RAJ95845.1"/>
    <property type="molecule type" value="Genomic_DNA"/>
</dbReference>
<dbReference type="PANTHER" id="PTHR46429">
    <property type="entry name" value="23S RRNA (GUANOSINE-2'-O-)-METHYLTRANSFERASE RLMB"/>
    <property type="match status" value="1"/>
</dbReference>
<dbReference type="InterPro" id="IPR029026">
    <property type="entry name" value="tRNA_m1G_MTases_N"/>
</dbReference>
<name>A0A327WWL2_LARAB</name>
<sequence length="270" mass="29987">MENRRNSRVNPYHQNKPKQYSSEEMVFGIQSVTETLRSGKDIDRLYLVKEGSYPEIQQLAFERRVTIQRVPAEKLDRITRKNHQGAICFVSAIHYAKLSNVIAGVYEQGQIPLLLVLDRITDVRNFGAIARTAECAGAQGIVIPARGAALINADAMKTSSGALSHLPVCREVHLEETIKYLKESGIKVVACTEKTDHYLYDVDMSGPTALIMGSEDDGISEDLLRLADHHARIPLVGQVESLNVSVATGVVLYEAVRQRIFNEPPIDEGF</sequence>
<dbReference type="Gene3D" id="3.40.1280.10">
    <property type="match status" value="1"/>
</dbReference>
<proteinExistence type="predicted"/>
<dbReference type="SMART" id="SM00967">
    <property type="entry name" value="SpoU_sub_bind"/>
    <property type="match status" value="1"/>
</dbReference>
<dbReference type="GO" id="GO:0005829">
    <property type="term" value="C:cytosol"/>
    <property type="evidence" value="ECO:0007669"/>
    <property type="project" value="TreeGrafter"/>
</dbReference>
<keyword evidence="2 4" id="KW-0808">Transferase</keyword>
<dbReference type="SUPFAM" id="SSF55315">
    <property type="entry name" value="L30e-like"/>
    <property type="match status" value="1"/>
</dbReference>
<dbReference type="Pfam" id="PF00588">
    <property type="entry name" value="SpoU_methylase"/>
    <property type="match status" value="1"/>
</dbReference>
<dbReference type="InterPro" id="IPR013123">
    <property type="entry name" value="SpoU_subst-bd"/>
</dbReference>
<dbReference type="InterPro" id="IPR029064">
    <property type="entry name" value="Ribosomal_eL30-like_sf"/>
</dbReference>
<dbReference type="GO" id="GO:0003723">
    <property type="term" value="F:RNA binding"/>
    <property type="evidence" value="ECO:0007669"/>
    <property type="project" value="InterPro"/>
</dbReference>
<gene>
    <name evidence="4" type="ORF">LX87_03594</name>
</gene>
<keyword evidence="5" id="KW-1185">Reference proteome</keyword>
<dbReference type="GO" id="GO:0006396">
    <property type="term" value="P:RNA processing"/>
    <property type="evidence" value="ECO:0007669"/>
    <property type="project" value="InterPro"/>
</dbReference>
<dbReference type="Gene3D" id="3.30.1330.30">
    <property type="match status" value="1"/>
</dbReference>
<dbReference type="SUPFAM" id="SSF75217">
    <property type="entry name" value="alpha/beta knot"/>
    <property type="match status" value="1"/>
</dbReference>
<evidence type="ECO:0000259" key="3">
    <source>
        <dbReference type="SMART" id="SM00967"/>
    </source>
</evidence>
<reference evidence="4 5" key="1">
    <citation type="submission" date="2018-06" db="EMBL/GenBank/DDBJ databases">
        <title>Genomic Encyclopedia of Archaeal and Bacterial Type Strains, Phase II (KMG-II): from individual species to whole genera.</title>
        <authorList>
            <person name="Goeker M."/>
        </authorList>
    </citation>
    <scope>NUCLEOTIDE SEQUENCE [LARGE SCALE GENOMIC DNA]</scope>
    <source>
        <strain evidence="4 5">DSM 21851</strain>
    </source>
</reference>
<dbReference type="InterPro" id="IPR029028">
    <property type="entry name" value="Alpha/beta_knot_MTases"/>
</dbReference>
<dbReference type="InterPro" id="IPR004441">
    <property type="entry name" value="rRNA_MeTrfase_TrmH"/>
</dbReference>
<dbReference type="OrthoDB" id="9794400at2"/>
<protein>
    <submittedName>
        <fullName evidence="4">23S rRNA (Guanosine2251-2'-O)-methyltransferase</fullName>
    </submittedName>
</protein>
<dbReference type="NCBIfam" id="TIGR00186">
    <property type="entry name" value="rRNA_methyl_3"/>
    <property type="match status" value="1"/>
</dbReference>
<dbReference type="InterPro" id="IPR001537">
    <property type="entry name" value="SpoU_MeTrfase"/>
</dbReference>
<dbReference type="AlphaFoldDB" id="A0A327WWL2"/>
<dbReference type="CDD" id="cd18103">
    <property type="entry name" value="SpoU-like_RlmB"/>
    <property type="match status" value="1"/>
</dbReference>
<keyword evidence="1 4" id="KW-0489">Methyltransferase</keyword>
<evidence type="ECO:0000313" key="5">
    <source>
        <dbReference type="Proteomes" id="UP000248790"/>
    </source>
</evidence>
<dbReference type="Pfam" id="PF08032">
    <property type="entry name" value="SpoU_sub_bind"/>
    <property type="match status" value="1"/>
</dbReference>
<dbReference type="PANTHER" id="PTHR46429:SF1">
    <property type="entry name" value="23S RRNA (GUANOSINE-2'-O-)-METHYLTRANSFERASE RLMB"/>
    <property type="match status" value="1"/>
</dbReference>
<evidence type="ECO:0000313" key="4">
    <source>
        <dbReference type="EMBL" id="RAJ95845.1"/>
    </source>
</evidence>
<dbReference type="Proteomes" id="UP000248790">
    <property type="component" value="Unassembled WGS sequence"/>
</dbReference>
<dbReference type="GO" id="GO:0008173">
    <property type="term" value="F:RNA methyltransferase activity"/>
    <property type="evidence" value="ECO:0007669"/>
    <property type="project" value="InterPro"/>
</dbReference>
<dbReference type="RefSeq" id="WP_111629625.1">
    <property type="nucleotide sequence ID" value="NZ_QLMC01000004.1"/>
</dbReference>
<comment type="caution">
    <text evidence="4">The sequence shown here is derived from an EMBL/GenBank/DDBJ whole genome shotgun (WGS) entry which is preliminary data.</text>
</comment>